<protein>
    <submittedName>
        <fullName evidence="1">Uncharacterized protein</fullName>
    </submittedName>
</protein>
<reference evidence="1" key="1">
    <citation type="submission" date="2020-05" db="EMBL/GenBank/DDBJ databases">
        <authorList>
            <person name="Chiriac C."/>
            <person name="Salcher M."/>
            <person name="Ghai R."/>
            <person name="Kavagutti S V."/>
        </authorList>
    </citation>
    <scope>NUCLEOTIDE SEQUENCE</scope>
</reference>
<name>A0A6J7WMZ2_9CAUD</name>
<dbReference type="EMBL" id="LR798233">
    <property type="protein sequence ID" value="CAB5212767.1"/>
    <property type="molecule type" value="Genomic_DNA"/>
</dbReference>
<sequence length="215" mass="24612">MARSRNIKPSFFTNDKLSECAPLARILFVGLWTVADRGGRLEDRPKKIKAEVLPYDDCDCDKLLNELSSYGFIVRYTHGENQYIQVVNFEKHQNPHIKESASTIPAPDLHGANTILAQPLTDSLLLIPDSPIPRRVVGSRFALASIPDDWIKFCSEERPDLDAHRTFDRFSDYWKSKAGRDGIKLDWMATWRNWVRSDKSVGTKKAGAEYKTWKN</sequence>
<accession>A0A6J7WMZ2</accession>
<organism evidence="1">
    <name type="scientific">uncultured Caudovirales phage</name>
    <dbReference type="NCBI Taxonomy" id="2100421"/>
    <lineage>
        <taxon>Viruses</taxon>
        <taxon>Duplodnaviria</taxon>
        <taxon>Heunggongvirae</taxon>
        <taxon>Uroviricota</taxon>
        <taxon>Caudoviricetes</taxon>
        <taxon>Peduoviridae</taxon>
        <taxon>Maltschvirus</taxon>
        <taxon>Maltschvirus maltsch</taxon>
    </lineage>
</organism>
<gene>
    <name evidence="1" type="ORF">UFOVP191_18</name>
</gene>
<evidence type="ECO:0000313" key="1">
    <source>
        <dbReference type="EMBL" id="CAB5212767.1"/>
    </source>
</evidence>
<proteinExistence type="predicted"/>